<comment type="caution">
    <text evidence="2">The sequence shown here is derived from an EMBL/GenBank/DDBJ whole genome shotgun (WGS) entry which is preliminary data.</text>
</comment>
<dbReference type="GO" id="GO:1990189">
    <property type="term" value="F:protein N-terminal-serine acetyltransferase activity"/>
    <property type="evidence" value="ECO:0007669"/>
    <property type="project" value="TreeGrafter"/>
</dbReference>
<dbReference type="RefSeq" id="XP_007768735.1">
    <property type="nucleotide sequence ID" value="XM_007770545.1"/>
</dbReference>
<protein>
    <submittedName>
        <fullName evidence="2">Acyl-CoA N-acyltransferase</fullName>
    </submittedName>
</protein>
<proteinExistence type="predicted"/>
<dbReference type="AlphaFoldDB" id="A0A5M3MQN8"/>
<dbReference type="OrthoDB" id="630895at2759"/>
<keyword evidence="2" id="KW-0808">Transferase</keyword>
<dbReference type="SUPFAM" id="SSF55729">
    <property type="entry name" value="Acyl-CoA N-acyltransferases (Nat)"/>
    <property type="match status" value="1"/>
</dbReference>
<keyword evidence="2" id="KW-0012">Acyltransferase</keyword>
<reference evidence="3" key="1">
    <citation type="journal article" date="2012" name="Science">
        <title>The Paleozoic origin of enzymatic lignin decomposition reconstructed from 31 fungal genomes.</title>
        <authorList>
            <person name="Floudas D."/>
            <person name="Binder M."/>
            <person name="Riley R."/>
            <person name="Barry K."/>
            <person name="Blanchette R.A."/>
            <person name="Henrissat B."/>
            <person name="Martinez A.T."/>
            <person name="Otillar R."/>
            <person name="Spatafora J.W."/>
            <person name="Yadav J.S."/>
            <person name="Aerts A."/>
            <person name="Benoit I."/>
            <person name="Boyd A."/>
            <person name="Carlson A."/>
            <person name="Copeland A."/>
            <person name="Coutinho P.M."/>
            <person name="de Vries R.P."/>
            <person name="Ferreira P."/>
            <person name="Findley K."/>
            <person name="Foster B."/>
            <person name="Gaskell J."/>
            <person name="Glotzer D."/>
            <person name="Gorecki P."/>
            <person name="Heitman J."/>
            <person name="Hesse C."/>
            <person name="Hori C."/>
            <person name="Igarashi K."/>
            <person name="Jurgens J.A."/>
            <person name="Kallen N."/>
            <person name="Kersten P."/>
            <person name="Kohler A."/>
            <person name="Kuees U."/>
            <person name="Kumar T.K.A."/>
            <person name="Kuo A."/>
            <person name="LaButti K."/>
            <person name="Larrondo L.F."/>
            <person name="Lindquist E."/>
            <person name="Ling A."/>
            <person name="Lombard V."/>
            <person name="Lucas S."/>
            <person name="Lundell T."/>
            <person name="Martin R."/>
            <person name="McLaughlin D.J."/>
            <person name="Morgenstern I."/>
            <person name="Morin E."/>
            <person name="Murat C."/>
            <person name="Nagy L.G."/>
            <person name="Nolan M."/>
            <person name="Ohm R.A."/>
            <person name="Patyshakuliyeva A."/>
            <person name="Rokas A."/>
            <person name="Ruiz-Duenas F.J."/>
            <person name="Sabat G."/>
            <person name="Salamov A."/>
            <person name="Samejima M."/>
            <person name="Schmutz J."/>
            <person name="Slot J.C."/>
            <person name="St John F."/>
            <person name="Stenlid J."/>
            <person name="Sun H."/>
            <person name="Sun S."/>
            <person name="Syed K."/>
            <person name="Tsang A."/>
            <person name="Wiebenga A."/>
            <person name="Young D."/>
            <person name="Pisabarro A."/>
            <person name="Eastwood D.C."/>
            <person name="Martin F."/>
            <person name="Cullen D."/>
            <person name="Grigoriev I.V."/>
            <person name="Hibbett D.S."/>
        </authorList>
    </citation>
    <scope>NUCLEOTIDE SEQUENCE [LARGE SCALE GENOMIC DNA]</scope>
    <source>
        <strain evidence="3">RWD-64-598 SS2</strain>
    </source>
</reference>
<keyword evidence="3" id="KW-1185">Reference proteome</keyword>
<dbReference type="GO" id="GO:0005737">
    <property type="term" value="C:cytoplasm"/>
    <property type="evidence" value="ECO:0007669"/>
    <property type="project" value="TreeGrafter"/>
</dbReference>
<dbReference type="Pfam" id="PF13302">
    <property type="entry name" value="Acetyltransf_3"/>
    <property type="match status" value="1"/>
</dbReference>
<dbReference type="InterPro" id="IPR051908">
    <property type="entry name" value="Ribosomal_N-acetyltransferase"/>
</dbReference>
<dbReference type="OMA" id="DHWLCLV"/>
<dbReference type="GO" id="GO:0008999">
    <property type="term" value="F:protein-N-terminal-alanine acetyltransferase activity"/>
    <property type="evidence" value="ECO:0007669"/>
    <property type="project" value="TreeGrafter"/>
</dbReference>
<organism evidence="2 3">
    <name type="scientific">Coniophora puteana (strain RWD-64-598)</name>
    <name type="common">Brown rot fungus</name>
    <dbReference type="NCBI Taxonomy" id="741705"/>
    <lineage>
        <taxon>Eukaryota</taxon>
        <taxon>Fungi</taxon>
        <taxon>Dikarya</taxon>
        <taxon>Basidiomycota</taxon>
        <taxon>Agaricomycotina</taxon>
        <taxon>Agaricomycetes</taxon>
        <taxon>Agaricomycetidae</taxon>
        <taxon>Boletales</taxon>
        <taxon>Coniophorineae</taxon>
        <taxon>Coniophoraceae</taxon>
        <taxon>Coniophora</taxon>
    </lineage>
</organism>
<feature type="domain" description="N-acetyltransferase" evidence="1">
    <location>
        <begin position="8"/>
        <end position="171"/>
    </location>
</feature>
<dbReference type="PANTHER" id="PTHR43441:SF11">
    <property type="entry name" value="RIBOSOMAL-PROTEIN-SERINE ACETYLTRANSFERASE"/>
    <property type="match status" value="1"/>
</dbReference>
<evidence type="ECO:0000313" key="3">
    <source>
        <dbReference type="Proteomes" id="UP000053558"/>
    </source>
</evidence>
<accession>A0A5M3MQN8</accession>
<evidence type="ECO:0000259" key="1">
    <source>
        <dbReference type="PROSITE" id="PS51186"/>
    </source>
</evidence>
<dbReference type="GeneID" id="19199823"/>
<sequence length="190" mass="21498">MPFQTDRLTLRAYTGDADLDDLLRLYDDPLVGPLIHVAPIRPLGLTYKETLKKLMDVPTFAAVITLTETGEFMGQGLLHVAEGKNRDAEFSIVLLPKFWNKGYGTEATKFIIDHAFRWYGLHRASLNVFGNNPRAIAVYERIGFVMEGRKREAVWMDNGWVDSLSMGVLRKEWAALHWGPNAGDMNDESL</sequence>
<evidence type="ECO:0000313" key="2">
    <source>
        <dbReference type="EMBL" id="EIW81376.1"/>
    </source>
</evidence>
<dbReference type="InterPro" id="IPR000182">
    <property type="entry name" value="GNAT_dom"/>
</dbReference>
<name>A0A5M3MQN8_CONPW</name>
<dbReference type="PROSITE" id="PS51186">
    <property type="entry name" value="GNAT"/>
    <property type="match status" value="1"/>
</dbReference>
<dbReference type="KEGG" id="cput:CONPUDRAFT_124484"/>
<gene>
    <name evidence="2" type="ORF">CONPUDRAFT_124484</name>
</gene>
<dbReference type="InterPro" id="IPR016181">
    <property type="entry name" value="Acyl_CoA_acyltransferase"/>
</dbReference>
<dbReference type="Proteomes" id="UP000053558">
    <property type="component" value="Unassembled WGS sequence"/>
</dbReference>
<dbReference type="Gene3D" id="3.40.630.30">
    <property type="match status" value="1"/>
</dbReference>
<dbReference type="EMBL" id="JH711578">
    <property type="protein sequence ID" value="EIW81376.1"/>
    <property type="molecule type" value="Genomic_DNA"/>
</dbReference>
<dbReference type="PANTHER" id="PTHR43441">
    <property type="entry name" value="RIBOSOMAL-PROTEIN-SERINE ACETYLTRANSFERASE"/>
    <property type="match status" value="1"/>
</dbReference>